<name>A0A6C0KZM5_9ZZZZ</name>
<reference evidence="2" key="1">
    <citation type="journal article" date="2020" name="Nature">
        <title>Giant virus diversity and host interactions through global metagenomics.</title>
        <authorList>
            <person name="Schulz F."/>
            <person name="Roux S."/>
            <person name="Paez-Espino D."/>
            <person name="Jungbluth S."/>
            <person name="Walsh D.A."/>
            <person name="Denef V.J."/>
            <person name="McMahon K.D."/>
            <person name="Konstantinidis K.T."/>
            <person name="Eloe-Fadrosh E.A."/>
            <person name="Kyrpides N.C."/>
            <person name="Woyke T."/>
        </authorList>
    </citation>
    <scope>NUCLEOTIDE SEQUENCE</scope>
    <source>
        <strain evidence="2">GVMAG-S-3300013286-35</strain>
    </source>
</reference>
<feature type="transmembrane region" description="Helical" evidence="1">
    <location>
        <begin position="6"/>
        <end position="24"/>
    </location>
</feature>
<keyword evidence="1" id="KW-0812">Transmembrane</keyword>
<keyword evidence="1" id="KW-1133">Transmembrane helix</keyword>
<feature type="transmembrane region" description="Helical" evidence="1">
    <location>
        <begin position="45"/>
        <end position="73"/>
    </location>
</feature>
<evidence type="ECO:0000313" key="2">
    <source>
        <dbReference type="EMBL" id="QHU22107.1"/>
    </source>
</evidence>
<accession>A0A6C0KZM5</accession>
<proteinExistence type="predicted"/>
<sequence>MNGFRIIEITTILVLGYFIVVLTLPFEQHYDETLRLYSREPLFRIILGITLVAIANYSVPVAILWFLVSFFLIADVHLVSTMK</sequence>
<organism evidence="2">
    <name type="scientific">viral metagenome</name>
    <dbReference type="NCBI Taxonomy" id="1070528"/>
    <lineage>
        <taxon>unclassified sequences</taxon>
        <taxon>metagenomes</taxon>
        <taxon>organismal metagenomes</taxon>
    </lineage>
</organism>
<dbReference type="AlphaFoldDB" id="A0A6C0KZM5"/>
<protein>
    <submittedName>
        <fullName evidence="2">Uncharacterized protein</fullName>
    </submittedName>
</protein>
<dbReference type="EMBL" id="MN740996">
    <property type="protein sequence ID" value="QHU22107.1"/>
    <property type="molecule type" value="Genomic_DNA"/>
</dbReference>
<keyword evidence="1" id="KW-0472">Membrane</keyword>
<evidence type="ECO:0000256" key="1">
    <source>
        <dbReference type="SAM" id="Phobius"/>
    </source>
</evidence>